<dbReference type="Proteomes" id="UP000031449">
    <property type="component" value="Plasmid unnamed"/>
</dbReference>
<dbReference type="Pfam" id="PF13274">
    <property type="entry name" value="SocA_Panacea"/>
    <property type="match status" value="1"/>
</dbReference>
<evidence type="ECO:0000313" key="2">
    <source>
        <dbReference type="EMBL" id="AJD93258.1"/>
    </source>
</evidence>
<feature type="domain" description="Antitoxin SocA-like Panacea" evidence="1">
    <location>
        <begin position="52"/>
        <end position="148"/>
    </location>
</feature>
<dbReference type="KEGG" id="jeo:JMA_39400"/>
<protein>
    <recommendedName>
        <fullName evidence="1">Antitoxin SocA-like Panacea domain-containing protein</fullName>
    </recommendedName>
</protein>
<geneLocation type="plasmid" evidence="3"/>
<accession>A0A0B5AXG9</accession>
<gene>
    <name evidence="2" type="ORF">JMA_39400</name>
</gene>
<evidence type="ECO:0000313" key="3">
    <source>
        <dbReference type="Proteomes" id="UP000031449"/>
    </source>
</evidence>
<organism evidence="2 3">
    <name type="scientific">Jeotgalibacillus malaysiensis</name>
    <dbReference type="NCBI Taxonomy" id="1508404"/>
    <lineage>
        <taxon>Bacteria</taxon>
        <taxon>Bacillati</taxon>
        <taxon>Bacillota</taxon>
        <taxon>Bacilli</taxon>
        <taxon>Bacillales</taxon>
        <taxon>Caryophanaceae</taxon>
        <taxon>Jeotgalibacillus</taxon>
    </lineage>
</organism>
<dbReference type="EMBL" id="CP009417">
    <property type="protein sequence ID" value="AJD93258.1"/>
    <property type="molecule type" value="Genomic_DNA"/>
</dbReference>
<keyword evidence="3" id="KW-1185">Reference proteome</keyword>
<dbReference type="AlphaFoldDB" id="A0A0B5AXG9"/>
<proteinExistence type="predicted"/>
<sequence>MKRRWRHESIQVFKKIGHSKTVHVGNYMVLLGLRDRRDKPHMNNYTLSSFKLHKLMYYVEGLAYVRLGRGLVDDVFQRSIYSVYVPSLSTEWRSTGQLDLLLHLEWRYWNEYNDKFLPHFLLSDEEKAVIQEVWEAFRGVSQWTIAESIQMEPPHQKTVEREKAEGIDSFLTFDKSDIEEYFLSLGLTDEPLSKQIRVY</sequence>
<reference evidence="2 3" key="1">
    <citation type="submission" date="2014-08" db="EMBL/GenBank/DDBJ databases">
        <title>Complete genome of a marine bacteria Jeotgalibacillus malaysiensis.</title>
        <authorList>
            <person name="Yaakop A.S."/>
            <person name="Chan K.-G."/>
            <person name="Goh K.M."/>
        </authorList>
    </citation>
    <scope>NUCLEOTIDE SEQUENCE [LARGE SCALE GENOMIC DNA]</scope>
    <source>
        <strain evidence="2 3">D5</strain>
        <plasmid evidence="3">Plasmid</plasmid>
    </source>
</reference>
<dbReference type="BioCyc" id="JESP1508404:G14D9-13224-MONOMER"/>
<dbReference type="InterPro" id="IPR025272">
    <property type="entry name" value="SocA_Panacea"/>
</dbReference>
<evidence type="ECO:0000259" key="1">
    <source>
        <dbReference type="Pfam" id="PF13274"/>
    </source>
</evidence>
<name>A0A0B5AXG9_9BACL</name>
<keyword evidence="2" id="KW-0614">Plasmid</keyword>
<dbReference type="HOGENOM" id="CLU_1370612_0_0_9"/>